<comment type="pathway">
    <text evidence="2">Protein modification; protein glycosylation.</text>
</comment>
<accession>A0A640KUK7</accession>
<evidence type="ECO:0000256" key="9">
    <source>
        <dbReference type="ARBA" id="ARBA00023136"/>
    </source>
</evidence>
<evidence type="ECO:0000256" key="3">
    <source>
        <dbReference type="ARBA" id="ARBA00011964"/>
    </source>
</evidence>
<evidence type="ECO:0000256" key="11">
    <source>
        <dbReference type="SAM" id="MobiDB-lite"/>
    </source>
</evidence>
<organism evidence="13 14">
    <name type="scientific">Leishmania tarentolae</name>
    <name type="common">Sauroleishmania tarentolae</name>
    <dbReference type="NCBI Taxonomy" id="5689"/>
    <lineage>
        <taxon>Eukaryota</taxon>
        <taxon>Discoba</taxon>
        <taxon>Euglenozoa</taxon>
        <taxon>Kinetoplastea</taxon>
        <taxon>Metakinetoplastina</taxon>
        <taxon>Trypanosomatida</taxon>
        <taxon>Trypanosomatidae</taxon>
        <taxon>Leishmaniinae</taxon>
        <taxon>Leishmania</taxon>
        <taxon>lizard Leishmania</taxon>
    </lineage>
</organism>
<keyword evidence="6 12" id="KW-0812">Transmembrane</keyword>
<keyword evidence="5" id="KW-0808">Transferase</keyword>
<feature type="transmembrane region" description="Helical" evidence="12">
    <location>
        <begin position="84"/>
        <end position="102"/>
    </location>
</feature>
<comment type="caution">
    <text evidence="13">The sequence shown here is derived from an EMBL/GenBank/DDBJ whole genome shotgun (WGS) entry which is preliminary data.</text>
</comment>
<dbReference type="EC" id="2.4.1.258" evidence="3"/>
<dbReference type="AlphaFoldDB" id="A0A640KUK7"/>
<feature type="transmembrane region" description="Helical" evidence="12">
    <location>
        <begin position="351"/>
        <end position="371"/>
    </location>
</feature>
<comment type="catalytic activity">
    <reaction evidence="10">
        <text>an alpha-D-Man-(1-&gt;2)-alpha-D-Man-(1-&gt;2)-alpha-D-Man-(1-&gt;3)-[alpha-D-Man-(1-&gt;6)]-beta-D-Man-(1-&gt;4)-beta-D-GlcNAc-(1-&gt;4)-alpha-D-GlcNAc-diphospho-di-trans,poly-cis-dolichol + a di-trans,poly-cis-dolichyl beta-D-mannosyl phosphate = an alpha-D-Man-(1-&gt;2)-alpha-D-Man-(1-&gt;2)-alpha-D-Man-(1-&gt;3)-[alpha-D-Man-(1-&gt;3)-alpha-D-Man-(1-&gt;6)]-beta-D-Man-(1-&gt;4)-beta-D-GlcNAc-(1-&gt;4)-alpha-D-GlcNAc-diphospho-di-trans,poly-cis-dolichol + a di-trans,poly-cis-dolichyl phosphate + H(+)</text>
        <dbReference type="Rhea" id="RHEA:29527"/>
        <dbReference type="Rhea" id="RHEA-COMP:19498"/>
        <dbReference type="Rhea" id="RHEA-COMP:19501"/>
        <dbReference type="Rhea" id="RHEA-COMP:19516"/>
        <dbReference type="Rhea" id="RHEA-COMP:19517"/>
        <dbReference type="ChEBI" id="CHEBI:15378"/>
        <dbReference type="ChEBI" id="CHEBI:57683"/>
        <dbReference type="ChEBI" id="CHEBI:58211"/>
        <dbReference type="ChEBI" id="CHEBI:132515"/>
        <dbReference type="ChEBI" id="CHEBI:132516"/>
        <dbReference type="EC" id="2.4.1.258"/>
    </reaction>
    <physiologicalReaction direction="left-to-right" evidence="10">
        <dbReference type="Rhea" id="RHEA:29528"/>
    </physiologicalReaction>
</comment>
<feature type="transmembrane region" description="Helical" evidence="12">
    <location>
        <begin position="196"/>
        <end position="217"/>
    </location>
</feature>
<feature type="transmembrane region" description="Helical" evidence="12">
    <location>
        <begin position="122"/>
        <end position="147"/>
    </location>
</feature>
<keyword evidence="9 12" id="KW-0472">Membrane</keyword>
<feature type="region of interest" description="Disordered" evidence="11">
    <location>
        <begin position="416"/>
        <end position="446"/>
    </location>
</feature>
<evidence type="ECO:0000256" key="5">
    <source>
        <dbReference type="ARBA" id="ARBA00022679"/>
    </source>
</evidence>
<evidence type="ECO:0000313" key="13">
    <source>
        <dbReference type="EMBL" id="GET93276.1"/>
    </source>
</evidence>
<dbReference type="Pfam" id="PF05208">
    <property type="entry name" value="ALG3"/>
    <property type="match status" value="1"/>
</dbReference>
<feature type="transmembrane region" description="Helical" evidence="12">
    <location>
        <begin position="56"/>
        <end position="72"/>
    </location>
</feature>
<evidence type="ECO:0000256" key="7">
    <source>
        <dbReference type="ARBA" id="ARBA00022824"/>
    </source>
</evidence>
<evidence type="ECO:0000256" key="10">
    <source>
        <dbReference type="ARBA" id="ARBA00049506"/>
    </source>
</evidence>
<evidence type="ECO:0000256" key="4">
    <source>
        <dbReference type="ARBA" id="ARBA00022676"/>
    </source>
</evidence>
<reference evidence="13" key="1">
    <citation type="submission" date="2019-11" db="EMBL/GenBank/DDBJ databases">
        <title>Leishmania tarentolae CDS.</title>
        <authorList>
            <person name="Goto Y."/>
            <person name="Yamagishi J."/>
        </authorList>
    </citation>
    <scope>NUCLEOTIDE SEQUENCE [LARGE SCALE GENOMIC DNA]</scope>
    <source>
        <strain evidence="13">Parrot Tar II</strain>
    </source>
</reference>
<dbReference type="PANTHER" id="PTHR12646">
    <property type="entry name" value="NOT56 - RELATED"/>
    <property type="match status" value="1"/>
</dbReference>
<gene>
    <name evidence="13" type="ORF">LtaPh_3620500</name>
</gene>
<comment type="subcellular location">
    <subcellularLocation>
        <location evidence="1">Endoplasmic reticulum membrane</location>
        <topology evidence="1">Multi-pass membrane protein</topology>
    </subcellularLocation>
</comment>
<proteinExistence type="predicted"/>
<dbReference type="OrthoDB" id="20028at2759"/>
<feature type="transmembrane region" description="Helical" evidence="12">
    <location>
        <begin position="159"/>
        <end position="184"/>
    </location>
</feature>
<dbReference type="EMBL" id="BLBS01000057">
    <property type="protein sequence ID" value="GET93276.1"/>
    <property type="molecule type" value="Genomic_DNA"/>
</dbReference>
<dbReference type="VEuPathDB" id="TriTrypDB:LtaPh_3620500"/>
<evidence type="ECO:0000313" key="14">
    <source>
        <dbReference type="Proteomes" id="UP000419144"/>
    </source>
</evidence>
<dbReference type="PANTHER" id="PTHR12646:SF0">
    <property type="entry name" value="DOL-P-MAN:MAN(5)GLCNAC(2)-PP-DOL ALPHA-1,3-MANNOSYLTRANSFERASE"/>
    <property type="match status" value="1"/>
</dbReference>
<protein>
    <recommendedName>
        <fullName evidence="3">dolichyl-P-Man:Man5GlcNAc2-PP-dolichol alpha-1,3-mannosyltransferase</fullName>
        <ecNumber evidence="3">2.4.1.258</ecNumber>
    </recommendedName>
</protein>
<dbReference type="GO" id="GO:0005789">
    <property type="term" value="C:endoplasmic reticulum membrane"/>
    <property type="evidence" value="ECO:0007669"/>
    <property type="project" value="UniProtKB-SubCell"/>
</dbReference>
<dbReference type="InterPro" id="IPR007873">
    <property type="entry name" value="Glycosyltransferase_ALG3"/>
</dbReference>
<keyword evidence="4" id="KW-0328">Glycosyltransferase</keyword>
<keyword evidence="14" id="KW-1185">Reference proteome</keyword>
<dbReference type="GO" id="GO:0052925">
    <property type="term" value="F:dol-P-Man:Man(5)GlcNAc(2)-PP-Dol alpha-1,3-mannosyltransferase activity"/>
    <property type="evidence" value="ECO:0007669"/>
    <property type="project" value="UniProtKB-EC"/>
</dbReference>
<evidence type="ECO:0000256" key="1">
    <source>
        <dbReference type="ARBA" id="ARBA00004477"/>
    </source>
</evidence>
<name>A0A640KUK7_LEITA</name>
<sequence>MKLVSVALAAEAVVILAVILTMPYTEINWKAYMEGVEGFLAGDVDYRNLKNGTGPLVYPGGFVWVYSVLYYLTKKGEAVELAQWLHAGVYLVTLTMVLRLYTSSGLTWKTIIPLFVSKRIRSLYVLQLSSDCWAMLFLFAAVSFIAGRPSRAVTRSRQWFIGCLCYSFAVSIKMDILLFAPGMLYVMLRTLPFWRVVWNLFVCAALQVAVSLPFLVYDYRAYLAKSVKLDCGLIEQWPVNYRFLDADLVRRPEFGQALFAMTVATWILLWRTRWAARTYLTDSEAQVLHPAIEETRRQSTLSRGRAHGDEAVDDEAQEQAVYASTLLTFFEANLVGVIFARSIHYQFYTRFFYTVPLVLAYTKFPRVLRLMSFALIRQGFESFPPTPNTSMMLQGGFALALFALLFLGRDAPEAAKREAKDTARDNAPNLPHAQVTGNAAGKKKIQ</sequence>
<evidence type="ECO:0000256" key="8">
    <source>
        <dbReference type="ARBA" id="ARBA00022989"/>
    </source>
</evidence>
<keyword evidence="8 12" id="KW-1133">Transmembrane helix</keyword>
<evidence type="ECO:0000256" key="6">
    <source>
        <dbReference type="ARBA" id="ARBA00022692"/>
    </source>
</evidence>
<evidence type="ECO:0000256" key="12">
    <source>
        <dbReference type="SAM" id="Phobius"/>
    </source>
</evidence>
<keyword evidence="7" id="KW-0256">Endoplasmic reticulum</keyword>
<feature type="transmembrane region" description="Helical" evidence="12">
    <location>
        <begin position="391"/>
        <end position="408"/>
    </location>
</feature>
<evidence type="ECO:0000256" key="2">
    <source>
        <dbReference type="ARBA" id="ARBA00004922"/>
    </source>
</evidence>
<dbReference type="Proteomes" id="UP000419144">
    <property type="component" value="Unassembled WGS sequence"/>
</dbReference>